<name>A0A316YV17_9BASI</name>
<dbReference type="EMBL" id="KZ819634">
    <property type="protein sequence ID" value="PWN92896.1"/>
    <property type="molecule type" value="Genomic_DNA"/>
</dbReference>
<accession>A0A316YV17</accession>
<dbReference type="Pfam" id="PF03055">
    <property type="entry name" value="RPE65"/>
    <property type="match status" value="1"/>
</dbReference>
<feature type="binding site" evidence="5">
    <location>
        <position position="328"/>
    </location>
    <ligand>
        <name>Fe cation</name>
        <dbReference type="ChEBI" id="CHEBI:24875"/>
        <note>catalytic</note>
    </ligand>
</feature>
<proteinExistence type="inferred from homology"/>
<reference evidence="7 8" key="1">
    <citation type="journal article" date="2018" name="Mol. Biol. Evol.">
        <title>Broad Genomic Sampling Reveals a Smut Pathogenic Ancestry of the Fungal Clade Ustilaginomycotina.</title>
        <authorList>
            <person name="Kijpornyongpan T."/>
            <person name="Mondo S.J."/>
            <person name="Barry K."/>
            <person name="Sandor L."/>
            <person name="Lee J."/>
            <person name="Lipzen A."/>
            <person name="Pangilinan J."/>
            <person name="LaButti K."/>
            <person name="Hainaut M."/>
            <person name="Henrissat B."/>
            <person name="Grigoriev I.V."/>
            <person name="Spatafora J.W."/>
            <person name="Aime M.C."/>
        </authorList>
    </citation>
    <scope>NUCLEOTIDE SEQUENCE [LARGE SCALE GENOMIC DNA]</scope>
    <source>
        <strain evidence="7 8">MCA 4198</strain>
    </source>
</reference>
<gene>
    <name evidence="7" type="ORF">FA10DRAFT_236149</name>
</gene>
<dbReference type="InterPro" id="IPR004294">
    <property type="entry name" value="Carotenoid_Oase"/>
</dbReference>
<evidence type="ECO:0000256" key="4">
    <source>
        <dbReference type="ARBA" id="ARBA00023004"/>
    </source>
</evidence>
<dbReference type="RefSeq" id="XP_025380094.1">
    <property type="nucleotide sequence ID" value="XM_025519063.1"/>
</dbReference>
<evidence type="ECO:0000256" key="5">
    <source>
        <dbReference type="PIRSR" id="PIRSR604294-1"/>
    </source>
</evidence>
<dbReference type="GeneID" id="37040979"/>
<dbReference type="AlphaFoldDB" id="A0A316YV17"/>
<dbReference type="Proteomes" id="UP000245768">
    <property type="component" value="Unassembled WGS sequence"/>
</dbReference>
<keyword evidence="6" id="KW-1133">Transmembrane helix</keyword>
<keyword evidence="3" id="KW-0560">Oxidoreductase</keyword>
<keyword evidence="8" id="KW-1185">Reference proteome</keyword>
<evidence type="ECO:0000256" key="2">
    <source>
        <dbReference type="ARBA" id="ARBA00022723"/>
    </source>
</evidence>
<comment type="cofactor">
    <cofactor evidence="5">
        <name>Fe(2+)</name>
        <dbReference type="ChEBI" id="CHEBI:29033"/>
    </cofactor>
    <text evidence="5">Binds 1 Fe(2+) ion per subunit.</text>
</comment>
<keyword evidence="4 5" id="KW-0408">Iron</keyword>
<keyword evidence="6" id="KW-0812">Transmembrane</keyword>
<keyword evidence="2 5" id="KW-0479">Metal-binding</keyword>
<evidence type="ECO:0000313" key="7">
    <source>
        <dbReference type="EMBL" id="PWN92896.1"/>
    </source>
</evidence>
<evidence type="ECO:0000256" key="1">
    <source>
        <dbReference type="ARBA" id="ARBA00006787"/>
    </source>
</evidence>
<dbReference type="GO" id="GO:0046872">
    <property type="term" value="F:metal ion binding"/>
    <property type="evidence" value="ECO:0007669"/>
    <property type="project" value="UniProtKB-KW"/>
</dbReference>
<evidence type="ECO:0000256" key="6">
    <source>
        <dbReference type="SAM" id="Phobius"/>
    </source>
</evidence>
<dbReference type="PANTHER" id="PTHR10543">
    <property type="entry name" value="BETA-CAROTENE DIOXYGENASE"/>
    <property type="match status" value="1"/>
</dbReference>
<dbReference type="GO" id="GO:0010436">
    <property type="term" value="F:carotenoid dioxygenase activity"/>
    <property type="evidence" value="ECO:0007669"/>
    <property type="project" value="TreeGrafter"/>
</dbReference>
<organism evidence="7 8">
    <name type="scientific">Acaromyces ingoldii</name>
    <dbReference type="NCBI Taxonomy" id="215250"/>
    <lineage>
        <taxon>Eukaryota</taxon>
        <taxon>Fungi</taxon>
        <taxon>Dikarya</taxon>
        <taxon>Basidiomycota</taxon>
        <taxon>Ustilaginomycotina</taxon>
        <taxon>Exobasidiomycetes</taxon>
        <taxon>Exobasidiales</taxon>
        <taxon>Cryptobasidiaceae</taxon>
        <taxon>Acaromyces</taxon>
    </lineage>
</organism>
<dbReference type="InParanoid" id="A0A316YV17"/>
<evidence type="ECO:0000313" key="8">
    <source>
        <dbReference type="Proteomes" id="UP000245768"/>
    </source>
</evidence>
<feature type="binding site" evidence="5">
    <location>
        <position position="567"/>
    </location>
    <ligand>
        <name>Fe cation</name>
        <dbReference type="ChEBI" id="CHEBI:24875"/>
        <note>catalytic</note>
    </ligand>
</feature>
<protein>
    <submittedName>
        <fullName evidence="7">Carotenoid oxygenase</fullName>
    </submittedName>
</protein>
<feature type="binding site" evidence="5">
    <location>
        <position position="213"/>
    </location>
    <ligand>
        <name>Fe cation</name>
        <dbReference type="ChEBI" id="CHEBI:24875"/>
        <note>catalytic</note>
    </ligand>
</feature>
<dbReference type="GO" id="GO:0016121">
    <property type="term" value="P:carotene catabolic process"/>
    <property type="evidence" value="ECO:0007669"/>
    <property type="project" value="TreeGrafter"/>
</dbReference>
<feature type="binding site" evidence="5">
    <location>
        <position position="265"/>
    </location>
    <ligand>
        <name>Fe cation</name>
        <dbReference type="ChEBI" id="CHEBI:24875"/>
        <note>catalytic</note>
    </ligand>
</feature>
<dbReference type="OrthoDB" id="1069523at2759"/>
<feature type="transmembrane region" description="Helical" evidence="6">
    <location>
        <begin position="124"/>
        <end position="146"/>
    </location>
</feature>
<comment type="similarity">
    <text evidence="1">Belongs to the carotenoid oxygenase family.</text>
</comment>
<evidence type="ECO:0000256" key="3">
    <source>
        <dbReference type="ARBA" id="ARBA00023002"/>
    </source>
</evidence>
<dbReference type="STRING" id="215250.A0A316YV17"/>
<dbReference type="PANTHER" id="PTHR10543:SF89">
    <property type="entry name" value="CAROTENOID 9,10(9',10')-CLEAVAGE DIOXYGENASE 1"/>
    <property type="match status" value="1"/>
</dbReference>
<keyword evidence="6" id="KW-0472">Membrane</keyword>
<sequence>MRHPYTSGNYTPVKRELPLTEGVVVQGSVPTCFHGGQYVRNGGNPLADGDEKRDAHWFDGDGMLTGVLFSEPTPGEKEARSRDARPMFINKYILTDVLLSTSTKYRQPILPSITSFALPFQWSALPYLLAMLLRSIVLVFLSWLPFQRRPRVGRISVANTSVYWHDGRAFAGCESGPPIQILLPGLETADWWHGGWAKGQGPFKMLNEFTTAHPRVDPVTNELLLYHMSFAAPFLRVSVIPPRSSRKPALLGAPVRGVARPKLAHDFGATATKTILIDLPLVLDPRNLVAGQSMLSYHRDMPTRFGVMPRWAPQEIQWYESESCSIFHAANAWDDDEDAACLLACRLNSATLVYSAGNIATPDNCKPPLGQEERCHLYFWRFAPRSNTISHEFALCNIPLEFPTINERFSQRKNRFVYGASMTCGSFDAGLGSRNAKIDCLAKVDVEALVCRGRSRQDAGLLSKGECVDDRTVSEILQSGEKEDAIKIFALPPLCYGQEATFVPRVEGGDEDDGYLVFFVFDESKGLNADGDCTPDAKSELYIIDAKDMKTVVCRIELPQRVPYGLHGHFFSREDIASQIPIDASKVRSWALARKGLGPGPGLGNGGKPALAKAPSNFLVGALEAWSDALRGTIEGILA</sequence>